<evidence type="ECO:0000256" key="2">
    <source>
        <dbReference type="ARBA" id="ARBA00022490"/>
    </source>
</evidence>
<evidence type="ECO:0000256" key="6">
    <source>
        <dbReference type="ARBA" id="ARBA00023125"/>
    </source>
</evidence>
<keyword evidence="8 9" id="KW-0131">Cell cycle</keyword>
<evidence type="ECO:0000313" key="13">
    <source>
        <dbReference type="Proteomes" id="UP000050454"/>
    </source>
</evidence>
<feature type="active site" description="O-(3'-phospho-DNA)-tyrosine intermediate" evidence="9">
    <location>
        <position position="272"/>
    </location>
</feature>
<dbReference type="InterPro" id="IPR010998">
    <property type="entry name" value="Integrase_recombinase_N"/>
</dbReference>
<accession>A0A0P7BXX3</accession>
<dbReference type="Pfam" id="PF02899">
    <property type="entry name" value="Phage_int_SAM_1"/>
    <property type="match status" value="1"/>
</dbReference>
<dbReference type="AlphaFoldDB" id="A0A0P7BXX3"/>
<evidence type="ECO:0000259" key="11">
    <source>
        <dbReference type="PROSITE" id="PS51900"/>
    </source>
</evidence>
<dbReference type="EMBL" id="LGTQ01000013">
    <property type="protein sequence ID" value="KPM46943.1"/>
    <property type="molecule type" value="Genomic_DNA"/>
</dbReference>
<comment type="function">
    <text evidence="9">Site-specific tyrosine recombinase, which acts by catalyzing the cutting and rejoining of the recombining DNA molecules. The XerC-XerD complex is essential to convert dimers of the bacterial chromosome into monomers to permit their segregation at cell division. It also contributes to the segregational stability of plasmids.</text>
</comment>
<evidence type="ECO:0000259" key="10">
    <source>
        <dbReference type="PROSITE" id="PS51898"/>
    </source>
</evidence>
<name>A0A0P7BXX3_9BACT</name>
<evidence type="ECO:0000256" key="7">
    <source>
        <dbReference type="ARBA" id="ARBA00023172"/>
    </source>
</evidence>
<dbReference type="OrthoDB" id="9801717at2"/>
<dbReference type="Gene3D" id="1.10.443.10">
    <property type="entry name" value="Intergrase catalytic core"/>
    <property type="match status" value="1"/>
</dbReference>
<dbReference type="PROSITE" id="PS51898">
    <property type="entry name" value="TYR_RECOMBINASE"/>
    <property type="match status" value="1"/>
</dbReference>
<dbReference type="PANTHER" id="PTHR30349">
    <property type="entry name" value="PHAGE INTEGRASE-RELATED"/>
    <property type="match status" value="1"/>
</dbReference>
<dbReference type="InterPro" id="IPR011010">
    <property type="entry name" value="DNA_brk_join_enz"/>
</dbReference>
<evidence type="ECO:0000256" key="1">
    <source>
        <dbReference type="ARBA" id="ARBA00004496"/>
    </source>
</evidence>
<feature type="domain" description="Core-binding (CB)" evidence="11">
    <location>
        <begin position="1"/>
        <end position="82"/>
    </location>
</feature>
<keyword evidence="6 9" id="KW-0238">DNA-binding</keyword>
<dbReference type="InterPro" id="IPR050090">
    <property type="entry name" value="Tyrosine_recombinase_XerCD"/>
</dbReference>
<dbReference type="GO" id="GO:0006313">
    <property type="term" value="P:DNA transposition"/>
    <property type="evidence" value="ECO:0007669"/>
    <property type="project" value="UniProtKB-UniRule"/>
</dbReference>
<comment type="similarity">
    <text evidence="9">Belongs to the 'phage' integrase family. XerC subfamily.</text>
</comment>
<evidence type="ECO:0000256" key="4">
    <source>
        <dbReference type="ARBA" id="ARBA00022829"/>
    </source>
</evidence>
<dbReference type="InterPro" id="IPR004107">
    <property type="entry name" value="Integrase_SAM-like_N"/>
</dbReference>
<dbReference type="STRING" id="1605367.AFM12_17060"/>
<feature type="active site" evidence="9">
    <location>
        <position position="168"/>
    </location>
</feature>
<proteinExistence type="inferred from homology"/>
<evidence type="ECO:0000256" key="9">
    <source>
        <dbReference type="HAMAP-Rule" id="MF_01808"/>
    </source>
</evidence>
<feature type="active site" evidence="9">
    <location>
        <position position="240"/>
    </location>
</feature>
<feature type="active site" evidence="9">
    <location>
        <position position="263"/>
    </location>
</feature>
<evidence type="ECO:0000313" key="12">
    <source>
        <dbReference type="EMBL" id="KPM46943.1"/>
    </source>
</evidence>
<keyword evidence="7 9" id="KW-0233">DNA recombination</keyword>
<comment type="subcellular location">
    <subcellularLocation>
        <location evidence="1 9">Cytoplasm</location>
    </subcellularLocation>
</comment>
<dbReference type="Pfam" id="PF00589">
    <property type="entry name" value="Phage_integrase"/>
    <property type="match status" value="1"/>
</dbReference>
<dbReference type="InterPro" id="IPR013762">
    <property type="entry name" value="Integrase-like_cat_sf"/>
</dbReference>
<dbReference type="InterPro" id="IPR002104">
    <property type="entry name" value="Integrase_catalytic"/>
</dbReference>
<dbReference type="GO" id="GO:0005737">
    <property type="term" value="C:cytoplasm"/>
    <property type="evidence" value="ECO:0007669"/>
    <property type="project" value="UniProtKB-SubCell"/>
</dbReference>
<dbReference type="SUPFAM" id="SSF56349">
    <property type="entry name" value="DNA breaking-rejoining enzymes"/>
    <property type="match status" value="1"/>
</dbReference>
<evidence type="ECO:0000256" key="3">
    <source>
        <dbReference type="ARBA" id="ARBA00022618"/>
    </source>
</evidence>
<dbReference type="PROSITE" id="PS51900">
    <property type="entry name" value="CB"/>
    <property type="match status" value="1"/>
</dbReference>
<organism evidence="12 13">
    <name type="scientific">Jiulongibacter sediminis</name>
    <dbReference type="NCBI Taxonomy" id="1605367"/>
    <lineage>
        <taxon>Bacteria</taxon>
        <taxon>Pseudomonadati</taxon>
        <taxon>Bacteroidota</taxon>
        <taxon>Cytophagia</taxon>
        <taxon>Cytophagales</taxon>
        <taxon>Leadbetterellaceae</taxon>
        <taxon>Jiulongibacter</taxon>
    </lineage>
</organism>
<dbReference type="PANTHER" id="PTHR30349:SF77">
    <property type="entry name" value="TYROSINE RECOMBINASE XERC"/>
    <property type="match status" value="1"/>
</dbReference>
<dbReference type="InterPro" id="IPR023009">
    <property type="entry name" value="Tyrosine_recombinase_XerC/XerD"/>
</dbReference>
<dbReference type="PATRIC" id="fig|1605367.3.peg.846"/>
<dbReference type="Gene3D" id="1.10.150.130">
    <property type="match status" value="1"/>
</dbReference>
<protein>
    <recommendedName>
        <fullName evidence="9">Tyrosine recombinase XerC</fullName>
    </recommendedName>
</protein>
<comment type="caution">
    <text evidence="12">The sequence shown here is derived from an EMBL/GenBank/DDBJ whole genome shotgun (WGS) entry which is preliminary data.</text>
</comment>
<feature type="domain" description="Tyr recombinase" evidence="10">
    <location>
        <begin position="103"/>
        <end position="285"/>
    </location>
</feature>
<dbReference type="GO" id="GO:0003677">
    <property type="term" value="F:DNA binding"/>
    <property type="evidence" value="ECO:0007669"/>
    <property type="project" value="UniProtKB-UniRule"/>
</dbReference>
<comment type="subunit">
    <text evidence="9">Forms a cyclic heterotetrameric complex composed of two molecules of XerC and two molecules of XerD.</text>
</comment>
<gene>
    <name evidence="9" type="primary">xerC</name>
    <name evidence="12" type="ORF">AFM12_17060</name>
</gene>
<dbReference type="HAMAP" id="MF_01808">
    <property type="entry name" value="Recomb_XerC_XerD"/>
    <property type="match status" value="1"/>
</dbReference>
<keyword evidence="3 9" id="KW-0132">Cell division</keyword>
<dbReference type="GO" id="GO:0009037">
    <property type="term" value="F:tyrosine-based site-specific recombinase activity"/>
    <property type="evidence" value="ECO:0007669"/>
    <property type="project" value="UniProtKB-UniRule"/>
</dbReference>
<evidence type="ECO:0000256" key="8">
    <source>
        <dbReference type="ARBA" id="ARBA00023306"/>
    </source>
</evidence>
<reference evidence="12 13" key="1">
    <citation type="submission" date="2015-07" db="EMBL/GenBank/DDBJ databases">
        <title>The draft genome sequence of Leadbetterella sp. JN14-9.</title>
        <authorList>
            <person name="Liu Y."/>
            <person name="Du J."/>
            <person name="Shao Z."/>
        </authorList>
    </citation>
    <scope>NUCLEOTIDE SEQUENCE [LARGE SCALE GENOMIC DNA]</scope>
    <source>
        <strain evidence="12 13">JN14-9</strain>
    </source>
</reference>
<feature type="active site" evidence="9">
    <location>
        <position position="144"/>
    </location>
</feature>
<keyword evidence="5 9" id="KW-0229">DNA integration</keyword>
<dbReference type="Proteomes" id="UP000050454">
    <property type="component" value="Unassembled WGS sequence"/>
</dbReference>
<feature type="active site" evidence="9">
    <location>
        <position position="237"/>
    </location>
</feature>
<sequence length="292" mass="33270">MVDLFLSYLKNEKRLSAHTCRAYEIDLSQFSNFIAENFESKAQDSTYREIRAWVVSLSDQKLSHTSINRKIASLRAFYSFLLRKRKIGQNPMLRVKALKTPQKPPVFIEENATQNLLDQVQFAEDYNGVRDKLILELFYGTGIRLSELIQLKVADVDLFGSKITVLGKRNKQRVIPILSPLRLQLTSYLSLRTQTFDQVGDALFLTDKGKPVYPVFVQRLVKKYLSMVSTKTRKSPHVLRHTFATHLLNKGADLNAIKELLGHASLSATQIYTHNSIEQLKAVHAQAHPKAG</sequence>
<keyword evidence="4 9" id="KW-0159">Chromosome partition</keyword>
<dbReference type="GO" id="GO:0051301">
    <property type="term" value="P:cell division"/>
    <property type="evidence" value="ECO:0007669"/>
    <property type="project" value="UniProtKB-KW"/>
</dbReference>
<dbReference type="InterPro" id="IPR044068">
    <property type="entry name" value="CB"/>
</dbReference>
<evidence type="ECO:0000256" key="5">
    <source>
        <dbReference type="ARBA" id="ARBA00022908"/>
    </source>
</evidence>
<dbReference type="GO" id="GO:0007059">
    <property type="term" value="P:chromosome segregation"/>
    <property type="evidence" value="ECO:0007669"/>
    <property type="project" value="UniProtKB-UniRule"/>
</dbReference>
<keyword evidence="2 9" id="KW-0963">Cytoplasm</keyword>
<keyword evidence="13" id="KW-1185">Reference proteome</keyword>